<keyword evidence="4" id="KW-1185">Reference proteome</keyword>
<reference evidence="3" key="1">
    <citation type="submission" date="2021-08" db="EMBL/GenBank/DDBJ databases">
        <title>WGS assembly of Ceratopteris richardii.</title>
        <authorList>
            <person name="Marchant D.B."/>
            <person name="Chen G."/>
            <person name="Jenkins J."/>
            <person name="Shu S."/>
            <person name="Leebens-Mack J."/>
            <person name="Grimwood J."/>
            <person name="Schmutz J."/>
            <person name="Soltis P."/>
            <person name="Soltis D."/>
            <person name="Chen Z.-H."/>
        </authorList>
    </citation>
    <scope>NUCLEOTIDE SEQUENCE</scope>
    <source>
        <strain evidence="3">Whitten #5841</strain>
        <tissue evidence="3">Leaf</tissue>
    </source>
</reference>
<name>A0A8T2RTQ8_CERRI</name>
<evidence type="ECO:0000256" key="1">
    <source>
        <dbReference type="SAM" id="MobiDB-lite"/>
    </source>
</evidence>
<protein>
    <submittedName>
        <fullName evidence="3">Uncharacterized protein</fullName>
    </submittedName>
</protein>
<keyword evidence="2" id="KW-0732">Signal</keyword>
<feature type="compositionally biased region" description="Basic and acidic residues" evidence="1">
    <location>
        <begin position="86"/>
        <end position="108"/>
    </location>
</feature>
<proteinExistence type="predicted"/>
<organism evidence="3 4">
    <name type="scientific">Ceratopteris richardii</name>
    <name type="common">Triangle waterfern</name>
    <dbReference type="NCBI Taxonomy" id="49495"/>
    <lineage>
        <taxon>Eukaryota</taxon>
        <taxon>Viridiplantae</taxon>
        <taxon>Streptophyta</taxon>
        <taxon>Embryophyta</taxon>
        <taxon>Tracheophyta</taxon>
        <taxon>Polypodiopsida</taxon>
        <taxon>Polypodiidae</taxon>
        <taxon>Polypodiales</taxon>
        <taxon>Pteridineae</taxon>
        <taxon>Pteridaceae</taxon>
        <taxon>Parkerioideae</taxon>
        <taxon>Ceratopteris</taxon>
    </lineage>
</organism>
<evidence type="ECO:0000256" key="2">
    <source>
        <dbReference type="SAM" id="SignalP"/>
    </source>
</evidence>
<comment type="caution">
    <text evidence="3">The sequence shown here is derived from an EMBL/GenBank/DDBJ whole genome shotgun (WGS) entry which is preliminary data.</text>
</comment>
<dbReference type="Proteomes" id="UP000825935">
    <property type="component" value="Chromosome 25"/>
</dbReference>
<accession>A0A8T2RTQ8</accession>
<dbReference type="AlphaFoldDB" id="A0A8T2RTQ8"/>
<evidence type="ECO:0000313" key="4">
    <source>
        <dbReference type="Proteomes" id="UP000825935"/>
    </source>
</evidence>
<dbReference type="EMBL" id="CM035430">
    <property type="protein sequence ID" value="KAH7299134.1"/>
    <property type="molecule type" value="Genomic_DNA"/>
</dbReference>
<feature type="region of interest" description="Disordered" evidence="1">
    <location>
        <begin position="75"/>
        <end position="108"/>
    </location>
</feature>
<gene>
    <name evidence="3" type="ORF">KP509_25G074400</name>
</gene>
<feature type="signal peptide" evidence="2">
    <location>
        <begin position="1"/>
        <end position="25"/>
    </location>
</feature>
<feature type="chain" id="PRO_5035851395" evidence="2">
    <location>
        <begin position="26"/>
        <end position="108"/>
    </location>
</feature>
<evidence type="ECO:0000313" key="3">
    <source>
        <dbReference type="EMBL" id="KAH7299134.1"/>
    </source>
</evidence>
<sequence length="108" mass="12265">MAPLKLVQLVVSLNVFLVYIQESGALSHDSFVRNDFLAKTVNLDDFRPVKAFSSDKSLGRPGLREEREIGVPYHIDYAPPQNHHKGSPDHNMEEAAYHTEYHHKGPQN</sequence>